<dbReference type="STRING" id="471854.Dfer_0665"/>
<accession>C6W170</accession>
<dbReference type="RefSeq" id="WP_015810184.1">
    <property type="nucleotide sequence ID" value="NC_013037.1"/>
</dbReference>
<dbReference type="EMBL" id="CP001619">
    <property type="protein sequence ID" value="ACT91927.1"/>
    <property type="molecule type" value="Genomic_DNA"/>
</dbReference>
<evidence type="ECO:0000313" key="2">
    <source>
        <dbReference type="Proteomes" id="UP000002011"/>
    </source>
</evidence>
<name>C6W170_DYAFD</name>
<dbReference type="eggNOG" id="COG3291">
    <property type="taxonomic scope" value="Bacteria"/>
</dbReference>
<reference evidence="1 2" key="1">
    <citation type="journal article" date="2009" name="Stand. Genomic Sci.">
        <title>Complete genome sequence of Dyadobacter fermentans type strain (NS114).</title>
        <authorList>
            <person name="Lang E."/>
            <person name="Lapidus A."/>
            <person name="Chertkov O."/>
            <person name="Brettin T."/>
            <person name="Detter J.C."/>
            <person name="Han C."/>
            <person name="Copeland A."/>
            <person name="Glavina Del Rio T."/>
            <person name="Nolan M."/>
            <person name="Chen F."/>
            <person name="Lucas S."/>
            <person name="Tice H."/>
            <person name="Cheng J.F."/>
            <person name="Land M."/>
            <person name="Hauser L."/>
            <person name="Chang Y.J."/>
            <person name="Jeffries C.D."/>
            <person name="Kopitz M."/>
            <person name="Bruce D."/>
            <person name="Goodwin L."/>
            <person name="Pitluck S."/>
            <person name="Ovchinnikova G."/>
            <person name="Pati A."/>
            <person name="Ivanova N."/>
            <person name="Mavrommatis K."/>
            <person name="Chen A."/>
            <person name="Palaniappan K."/>
            <person name="Chain P."/>
            <person name="Bristow J."/>
            <person name="Eisen J.A."/>
            <person name="Markowitz V."/>
            <person name="Hugenholtz P."/>
            <person name="Goker M."/>
            <person name="Rohde M."/>
            <person name="Kyrpides N.C."/>
            <person name="Klenk H.P."/>
        </authorList>
    </citation>
    <scope>NUCLEOTIDE SEQUENCE [LARGE SCALE GENOMIC DNA]</scope>
    <source>
        <strain evidence="2">ATCC 700827 / DSM 18053 / CIP 107007 / KCTC 52180 / NS114</strain>
    </source>
</reference>
<evidence type="ECO:0000313" key="1">
    <source>
        <dbReference type="EMBL" id="ACT91927.1"/>
    </source>
</evidence>
<dbReference type="AlphaFoldDB" id="C6W170"/>
<sequence length="1104" mass="123981">MYPHESTYPFFEANQVLKKDDLNNLFEYLDEQNRMTRTNLIGIGIVCGMDVIPVAPAAIRITRGVGVTSEGYLVSVPEVEYANYSIYPPNKDIFLGDDCYTELHQAGQNKMHKLVEGLSPDNNQLFELVEGTPAGSTALTAAFLADKVVLIYVELSKNGLKNCSPNSCDDKGSEIAVQFRRFLVTKANADLIKKEAVELIGIQSELDIEQIVEAKILLPTIRLKRFDVPNSNPVTTGDIIAAYRKILTKSFIEDTLRTNLVKLFEVYEAILTGLDKTIIQNWTGVYDGLSVKFLRPYEYQYFYDLVSDLIHNYEEIKAKGLEVLALCNPDCRMFPRHLFLGAATVDTTQNRDVYRQYFIPSPIIGNQKKAGEELKLLFTRMLALIERYKIPQPARLEIKGRILDANIRITPSKLGDWPLSQKAIPYYYEVNAGTPRLYETWRYDLKKQGKEKQNLSYHADLYANPADDFVLNPLGYDLEPYNFLRVEGIVGKPYQEVLAAMNQYIRQQRLPFDVVALSTGNEPLQIEMDMADFECHAADLEVLYDVQRTEFRCLISEMKDNRRFDVLVGLFPANLAQVTNEAYAEIRRVVDAFDFTDADSVECKVRILIGLITVYRRRLEKLRSNFLFSNYTRNNPGIQHKAGVPVGGTFVIVYHGNIKSYYSPRDTIGIREAVAERPTRVNATAEALPENEVIVKTASGDANVLGLSEKMLSEISVLPAGIREELVKVLGDRLAGIFNQNEDVGIEAGTVFADFFLPYRCCTDCTPVQVVTPPKNDPLSATVSEPKCDENNKNFTVTITISGGTPPYTSDAGPVTGNTLTVTLTTGSTQNAGIKDAGGQEISVTIPAHTCGCDLPCDGLAERCFYPVWINKPAKGAMITQKSVEVAKLTVVDRENGTSFDIDFREEFQSIFAQFDDTSYAGAVRSLLKAINTKIREKTGGKNHFILGFDRTNDLMAIEHYICHDFTIELVWQYSVGRRVNITSSAMYNEKSWNIKNDLWSVEGAKFGCFALDKCADKEEELCKEPIKPESIRLSFDKAENEFHYKVESEVEPDFVLWIFETETPEYSNSKSGKFSSRLDSVNVKLVFVLGACFVIVEATVPNA</sequence>
<protein>
    <submittedName>
        <fullName evidence="1">Uncharacterized protein</fullName>
    </submittedName>
</protein>
<dbReference type="HOGENOM" id="CLU_260762_0_0_10"/>
<dbReference type="Proteomes" id="UP000002011">
    <property type="component" value="Chromosome"/>
</dbReference>
<dbReference type="OrthoDB" id="596204at2"/>
<gene>
    <name evidence="1" type="ordered locus">Dfer_0665</name>
</gene>
<organism evidence="1 2">
    <name type="scientific">Dyadobacter fermentans (strain ATCC 700827 / DSM 18053 / CIP 107007 / KCTC 52180 / NS114)</name>
    <dbReference type="NCBI Taxonomy" id="471854"/>
    <lineage>
        <taxon>Bacteria</taxon>
        <taxon>Pseudomonadati</taxon>
        <taxon>Bacteroidota</taxon>
        <taxon>Cytophagia</taxon>
        <taxon>Cytophagales</taxon>
        <taxon>Spirosomataceae</taxon>
        <taxon>Dyadobacter</taxon>
    </lineage>
</organism>
<keyword evidence="2" id="KW-1185">Reference proteome</keyword>
<proteinExistence type="predicted"/>
<dbReference type="KEGG" id="dfe:Dfer_0665"/>